<evidence type="ECO:0000256" key="1">
    <source>
        <dbReference type="SAM" id="MobiDB-lite"/>
    </source>
</evidence>
<dbReference type="KEGG" id="ssl:SS1G_02107"/>
<dbReference type="OrthoDB" id="3944408at2759"/>
<gene>
    <name evidence="3" type="ORF">sscle_01g003500</name>
</gene>
<name>A0A1D9PSE3_SCLS1</name>
<dbReference type="VEuPathDB" id="FungiDB:sscle_01g003500"/>
<evidence type="ECO:0000259" key="2">
    <source>
        <dbReference type="Pfam" id="PF22980"/>
    </source>
</evidence>
<accession>A0A1D9PSE3</accession>
<dbReference type="AlphaFoldDB" id="A0A1D9PSE3"/>
<organism evidence="3 4">
    <name type="scientific">Sclerotinia sclerotiorum (strain ATCC 18683 / 1980 / Ss-1)</name>
    <name type="common">White mold</name>
    <name type="synonym">Whetzelinia sclerotiorum</name>
    <dbReference type="NCBI Taxonomy" id="665079"/>
    <lineage>
        <taxon>Eukaryota</taxon>
        <taxon>Fungi</taxon>
        <taxon>Dikarya</taxon>
        <taxon>Ascomycota</taxon>
        <taxon>Pezizomycotina</taxon>
        <taxon>Leotiomycetes</taxon>
        <taxon>Helotiales</taxon>
        <taxon>Sclerotiniaceae</taxon>
        <taxon>Sclerotinia</taxon>
    </lineage>
</organism>
<feature type="compositionally biased region" description="Basic and acidic residues" evidence="1">
    <location>
        <begin position="83"/>
        <end position="98"/>
    </location>
</feature>
<sequence>MTNDGAINRLLYAILSQKCLKDIDWNKVAHDPVLSQEITNGHAARMRYFRFKKQMDGTTSMPTGPRKIATPRRSRVEKKKPAKRELKFKNRKDSRQDVKLSSVTKSESQNDHTCPSTSTRATDMDSNNPLSTLKITNFEPTNSSTFHFKTKTESDLFLPFPITSSESSPLPTPFLMDSPTSPNSPTFLNPGIFSLHSSILSTANLKNRMMDTSFFGPPLYKQTESMESVEAGRRDHMRYCFDPWNQVMDGFNNITGVVEDQGGVMFKREESCEDALYESFMK</sequence>
<feature type="domain" description="Myb-like DNA-binding" evidence="2">
    <location>
        <begin position="9"/>
        <end position="56"/>
    </location>
</feature>
<dbReference type="RefSeq" id="XP_001597911.1">
    <property type="nucleotide sequence ID" value="XM_001597861.1"/>
</dbReference>
<proteinExistence type="predicted"/>
<feature type="region of interest" description="Disordered" evidence="1">
    <location>
        <begin position="53"/>
        <end position="131"/>
    </location>
</feature>
<dbReference type="OMA" id="RYCFDPW"/>
<evidence type="ECO:0000313" key="4">
    <source>
        <dbReference type="Proteomes" id="UP000177798"/>
    </source>
</evidence>
<dbReference type="Pfam" id="PF22980">
    <property type="entry name" value="Myb_DNA-bind_8"/>
    <property type="match status" value="1"/>
</dbReference>
<evidence type="ECO:0000313" key="3">
    <source>
        <dbReference type="EMBL" id="APA05580.1"/>
    </source>
</evidence>
<protein>
    <recommendedName>
        <fullName evidence="2">Myb-like DNA-binding domain-containing protein</fullName>
    </recommendedName>
</protein>
<feature type="compositionally biased region" description="Basic residues" evidence="1">
    <location>
        <begin position="69"/>
        <end position="82"/>
    </location>
</feature>
<dbReference type="InterPro" id="IPR054505">
    <property type="entry name" value="Myb_DNA-bind_8"/>
</dbReference>
<dbReference type="Proteomes" id="UP000177798">
    <property type="component" value="Chromosome 1"/>
</dbReference>
<dbReference type="EMBL" id="CP017814">
    <property type="protein sequence ID" value="APA05580.1"/>
    <property type="molecule type" value="Genomic_DNA"/>
</dbReference>
<feature type="compositionally biased region" description="Polar residues" evidence="1">
    <location>
        <begin position="99"/>
        <end position="131"/>
    </location>
</feature>
<reference evidence="4" key="1">
    <citation type="journal article" date="2017" name="Genome Biol. Evol.">
        <title>The complete genome sequence of the phytopathogenic fungus Sclerotinia sclerotiorum reveals insights into the genome architecture of broad host range pathogens.</title>
        <authorList>
            <person name="Derbyshire M."/>
            <person name="Denton-Giles M."/>
            <person name="Hegedus D."/>
            <person name="Seifbarghy S."/>
            <person name="Rollins J."/>
            <person name="van Kan J."/>
            <person name="Seidl M.F."/>
            <person name="Faino L."/>
            <person name="Mbengue M."/>
            <person name="Navaud O."/>
            <person name="Raffaele S."/>
            <person name="Hammond-Kosack K."/>
            <person name="Heard S."/>
            <person name="Oliver R."/>
        </authorList>
    </citation>
    <scope>NUCLEOTIDE SEQUENCE [LARGE SCALE GENOMIC DNA]</scope>
    <source>
        <strain evidence="4">ATCC 18683 / 1980 / Ss-1</strain>
    </source>
</reference>